<dbReference type="Proteomes" id="UP000016569">
    <property type="component" value="Unassembled WGS sequence"/>
</dbReference>
<evidence type="ECO:0000313" key="1">
    <source>
        <dbReference type="EMBL" id="GAD59356.1"/>
    </source>
</evidence>
<protein>
    <submittedName>
        <fullName evidence="1">Uncharacterized protein</fullName>
    </submittedName>
</protein>
<organism evidence="1 2">
    <name type="scientific">Brevundimonas abyssalis TAR-001</name>
    <dbReference type="NCBI Taxonomy" id="1391729"/>
    <lineage>
        <taxon>Bacteria</taxon>
        <taxon>Pseudomonadati</taxon>
        <taxon>Pseudomonadota</taxon>
        <taxon>Alphaproteobacteria</taxon>
        <taxon>Caulobacterales</taxon>
        <taxon>Caulobacteraceae</taxon>
        <taxon>Brevundimonas</taxon>
    </lineage>
</organism>
<dbReference type="AlphaFoldDB" id="A0A8E0NBL6"/>
<reference evidence="2" key="1">
    <citation type="journal article" date="2013" name="Genome Announc.">
        <title>Draft Genome Sequence of the Dimorphic Prosthecate Bacterium Brevundimonas abyssalis TAR-001T.</title>
        <authorList>
            <person name="Tsubouchi T."/>
            <person name="Nishi S."/>
            <person name="Usui K."/>
            <person name="Shimane Y."/>
            <person name="Takaki Y."/>
            <person name="Maruyama T."/>
            <person name="Hatada Y."/>
        </authorList>
    </citation>
    <scope>NUCLEOTIDE SEQUENCE [LARGE SCALE GENOMIC DNA]</scope>
    <source>
        <strain evidence="2">TAR-001</strain>
    </source>
</reference>
<evidence type="ECO:0000313" key="2">
    <source>
        <dbReference type="Proteomes" id="UP000016569"/>
    </source>
</evidence>
<name>A0A8E0NBL6_9CAUL</name>
<gene>
    <name evidence="1" type="ORF">MBEBAB_1606</name>
</gene>
<comment type="caution">
    <text evidence="1">The sequence shown here is derived from an EMBL/GenBank/DDBJ whole genome shotgun (WGS) entry which is preliminary data.</text>
</comment>
<proteinExistence type="predicted"/>
<accession>A0A8E0NBL6</accession>
<keyword evidence="2" id="KW-1185">Reference proteome</keyword>
<dbReference type="EMBL" id="BATC01000024">
    <property type="protein sequence ID" value="GAD59356.1"/>
    <property type="molecule type" value="Genomic_DNA"/>
</dbReference>
<sequence length="159" mass="17329">MEDHGVNPVQHRLGGDRLDHELGDAGVARLLHPRALGMAGHHDDRQIGIGAVGAVADHAGELHTVQREHVEVDDGQVDGQVIQHLQGLGAVVHLVDVTDARGLQNGSRNRAHVLVVVHQQNLKRFHRRHRGVSLCHRLPADSRKLGTNARGENPQECVT</sequence>